<dbReference type="EMBL" id="WEGJ01000004">
    <property type="protein sequence ID" value="MQY11704.1"/>
    <property type="molecule type" value="Genomic_DNA"/>
</dbReference>
<dbReference type="AlphaFoldDB" id="A0A7K0CG46"/>
<proteinExistence type="predicted"/>
<feature type="region of interest" description="Disordered" evidence="1">
    <location>
        <begin position="1"/>
        <end position="47"/>
    </location>
</feature>
<evidence type="ECO:0000256" key="1">
    <source>
        <dbReference type="SAM" id="MobiDB-lite"/>
    </source>
</evidence>
<comment type="caution">
    <text evidence="2">The sequence shown here is derived from an EMBL/GenBank/DDBJ whole genome shotgun (WGS) entry which is preliminary data.</text>
</comment>
<gene>
    <name evidence="2" type="ORF">SRB5_18230</name>
</gene>
<sequence>MKRDGSLIHSPAGGRMKLNGSLIHSPAEGRMELDESPIQPGRGLDGSLIHARPGAGWGWTGVRFSPAGV</sequence>
<name>A0A7K0CG46_9ACTN</name>
<organism evidence="2 3">
    <name type="scientific">Streptomyces smaragdinus</name>
    <dbReference type="NCBI Taxonomy" id="2585196"/>
    <lineage>
        <taxon>Bacteria</taxon>
        <taxon>Bacillati</taxon>
        <taxon>Actinomycetota</taxon>
        <taxon>Actinomycetes</taxon>
        <taxon>Kitasatosporales</taxon>
        <taxon>Streptomycetaceae</taxon>
        <taxon>Streptomyces</taxon>
    </lineage>
</organism>
<dbReference type="Proteomes" id="UP000466345">
    <property type="component" value="Unassembled WGS sequence"/>
</dbReference>
<protein>
    <submittedName>
        <fullName evidence="2">Uncharacterized protein</fullName>
    </submittedName>
</protein>
<reference evidence="2 3" key="1">
    <citation type="submission" date="2019-10" db="EMBL/GenBank/DDBJ databases">
        <title>Streptomyces smaragdinus sp. nov. and Streptomyces fabii sp. nov., isolated from the gut of fungus growing-termite Macrotermes natalensis.</title>
        <authorList>
            <person name="Schwitalla J."/>
            <person name="Benndorf R."/>
            <person name="Martin K."/>
            <person name="De Beer W."/>
            <person name="Kaster A.-K."/>
            <person name="Vollmers J."/>
            <person name="Poulsen M."/>
            <person name="Beemelmanns C."/>
        </authorList>
    </citation>
    <scope>NUCLEOTIDE SEQUENCE [LARGE SCALE GENOMIC DNA]</scope>
    <source>
        <strain evidence="2 3">RB5</strain>
    </source>
</reference>
<keyword evidence="3" id="KW-1185">Reference proteome</keyword>
<evidence type="ECO:0000313" key="3">
    <source>
        <dbReference type="Proteomes" id="UP000466345"/>
    </source>
</evidence>
<evidence type="ECO:0000313" key="2">
    <source>
        <dbReference type="EMBL" id="MQY11704.1"/>
    </source>
</evidence>
<accession>A0A7K0CG46</accession>